<feature type="region of interest" description="Disordered" evidence="2">
    <location>
        <begin position="487"/>
        <end position="511"/>
    </location>
</feature>
<protein>
    <recommendedName>
        <fullName evidence="5">F-box domain-containing protein</fullName>
    </recommendedName>
</protein>
<proteinExistence type="predicted"/>
<dbReference type="Gene3D" id="3.80.10.10">
    <property type="entry name" value="Ribonuclease Inhibitor"/>
    <property type="match status" value="1"/>
</dbReference>
<dbReference type="InterPro" id="IPR032675">
    <property type="entry name" value="LRR_dom_sf"/>
</dbReference>
<gene>
    <name evidence="3" type="ORF">F5878DRAFT_676539</name>
</gene>
<sequence>MAPTYFRPSQSIAQISWPSERISACLCDECDYSIHLDTPSLDFPGILARTRSGYNPTASERMAYLGMLEKTRSEIDRREGELRRLRKAMKKLKEQQKLLQAYEVGIRHLSSPIQSLPLEILGIILRYVCCGNDAMDIANSYRHDIHHRGVKNRLPSFDASGVCFKWHNFVTSTPMLWSSFGHDAYNPVSQSLVQIFIDRSCLNLIDFSLTDWRRPPTTRGIPRKAIVPTAEHRIKYLPSPVVAHCNRWRHVLIAGQFKFLYNSFLEPLMENIGTPSNLISLDLECYRVRGYNPPLIEFPIVFHSLESLAIRGLNLNFGTPQYTVTTLCLSNMTCVNALSFLQKFPNIERLTVDKIDVDNLSTYAPLVLDKVQTLTLIFPFFGGAAGFLTAIKFPCLAYLYLDHLVFWPNPESHSVLSFFDQDCFTLTSLSIKTSSFRYEELLQLFRRLPSLTHLYVEKLIDKSPENDTMRWILNLLAASQHLGMPQGLQKAKQEVDNHADGSLSNDDDSEDHGREIRELLLPQLAELSLYLRKPHIELLLNLVRSRRPRLQSSPENFADRGCLRTLRVRYDPVYSHGQEDMTPEHLDALRDSLRPFEEEGLDVAVEVSDYR</sequence>
<dbReference type="Proteomes" id="UP001163846">
    <property type="component" value="Unassembled WGS sequence"/>
</dbReference>
<dbReference type="AlphaFoldDB" id="A0AA38PBY8"/>
<evidence type="ECO:0000256" key="1">
    <source>
        <dbReference type="SAM" id="Coils"/>
    </source>
</evidence>
<dbReference type="SUPFAM" id="SSF52047">
    <property type="entry name" value="RNI-like"/>
    <property type="match status" value="1"/>
</dbReference>
<name>A0AA38PBY8_9AGAR</name>
<keyword evidence="4" id="KW-1185">Reference proteome</keyword>
<accession>A0AA38PBY8</accession>
<comment type="caution">
    <text evidence="3">The sequence shown here is derived from an EMBL/GenBank/DDBJ whole genome shotgun (WGS) entry which is preliminary data.</text>
</comment>
<evidence type="ECO:0008006" key="5">
    <source>
        <dbReference type="Google" id="ProtNLM"/>
    </source>
</evidence>
<feature type="coiled-coil region" evidence="1">
    <location>
        <begin position="68"/>
        <end position="105"/>
    </location>
</feature>
<dbReference type="EMBL" id="MU806103">
    <property type="protein sequence ID" value="KAJ3839921.1"/>
    <property type="molecule type" value="Genomic_DNA"/>
</dbReference>
<evidence type="ECO:0000256" key="2">
    <source>
        <dbReference type="SAM" id="MobiDB-lite"/>
    </source>
</evidence>
<organism evidence="3 4">
    <name type="scientific">Lentinula raphanica</name>
    <dbReference type="NCBI Taxonomy" id="153919"/>
    <lineage>
        <taxon>Eukaryota</taxon>
        <taxon>Fungi</taxon>
        <taxon>Dikarya</taxon>
        <taxon>Basidiomycota</taxon>
        <taxon>Agaricomycotina</taxon>
        <taxon>Agaricomycetes</taxon>
        <taxon>Agaricomycetidae</taxon>
        <taxon>Agaricales</taxon>
        <taxon>Marasmiineae</taxon>
        <taxon>Omphalotaceae</taxon>
        <taxon>Lentinula</taxon>
    </lineage>
</organism>
<evidence type="ECO:0000313" key="3">
    <source>
        <dbReference type="EMBL" id="KAJ3839921.1"/>
    </source>
</evidence>
<keyword evidence="1" id="KW-0175">Coiled coil</keyword>
<reference evidence="3" key="1">
    <citation type="submission" date="2022-08" db="EMBL/GenBank/DDBJ databases">
        <authorList>
            <consortium name="DOE Joint Genome Institute"/>
            <person name="Min B."/>
            <person name="Riley R."/>
            <person name="Sierra-Patev S."/>
            <person name="Naranjo-Ortiz M."/>
            <person name="Looney B."/>
            <person name="Konkel Z."/>
            <person name="Slot J.C."/>
            <person name="Sakamoto Y."/>
            <person name="Steenwyk J.L."/>
            <person name="Rokas A."/>
            <person name="Carro J."/>
            <person name="Camarero S."/>
            <person name="Ferreira P."/>
            <person name="Molpeceres G."/>
            <person name="Ruiz-Duenas F.J."/>
            <person name="Serrano A."/>
            <person name="Henrissat B."/>
            <person name="Drula E."/>
            <person name="Hughes K.W."/>
            <person name="Mata J.L."/>
            <person name="Ishikawa N.K."/>
            <person name="Vargas-Isla R."/>
            <person name="Ushijima S."/>
            <person name="Smith C.A."/>
            <person name="Ahrendt S."/>
            <person name="Andreopoulos W."/>
            <person name="He G."/>
            <person name="Labutti K."/>
            <person name="Lipzen A."/>
            <person name="Ng V."/>
            <person name="Sandor L."/>
            <person name="Barry K."/>
            <person name="Martinez A.T."/>
            <person name="Xiao Y."/>
            <person name="Gibbons J.G."/>
            <person name="Terashima K."/>
            <person name="Hibbett D.S."/>
            <person name="Grigoriev I.V."/>
        </authorList>
    </citation>
    <scope>NUCLEOTIDE SEQUENCE</scope>
    <source>
        <strain evidence="3">TFB9207</strain>
    </source>
</reference>
<evidence type="ECO:0000313" key="4">
    <source>
        <dbReference type="Proteomes" id="UP001163846"/>
    </source>
</evidence>